<evidence type="ECO:0000256" key="1">
    <source>
        <dbReference type="SAM" id="MobiDB-lite"/>
    </source>
</evidence>
<sequence>MNRPSMTHTGGSNINRSSGITPIERIQPSFCMPSPTAPILKNGRGSRENIRSLWQKISTKKQLPDDSKKISQEQEQPQLQQCVPKKGCLKVLTQEESLQSCSSATASGEQNKHVRRRLTSLTDDDISSSCSDDDDDLYGEWESTPIITEPTTISFGTINVHVFSSTPTSDADVKDRTTVSTEETRKQAGQTNASISVDEYEMKRPSSKRKVLCKKQDEFVVPSSRKSGKNLGVLDWRNIRRGTVGLTV</sequence>
<accession>A0A7S2N1L2</accession>
<proteinExistence type="predicted"/>
<feature type="region of interest" description="Disordered" evidence="1">
    <location>
        <begin position="166"/>
        <end position="209"/>
    </location>
</feature>
<protein>
    <submittedName>
        <fullName evidence="2">Uncharacterized protein</fullName>
    </submittedName>
</protein>
<organism evidence="2">
    <name type="scientific">Helicotheca tamesis</name>
    <dbReference type="NCBI Taxonomy" id="374047"/>
    <lineage>
        <taxon>Eukaryota</taxon>
        <taxon>Sar</taxon>
        <taxon>Stramenopiles</taxon>
        <taxon>Ochrophyta</taxon>
        <taxon>Bacillariophyta</taxon>
        <taxon>Mediophyceae</taxon>
        <taxon>Lithodesmiophycidae</taxon>
        <taxon>Lithodesmiales</taxon>
        <taxon>Lithodesmiaceae</taxon>
        <taxon>Helicotheca</taxon>
    </lineage>
</organism>
<feature type="compositionally biased region" description="Basic and acidic residues" evidence="1">
    <location>
        <begin position="171"/>
        <end position="186"/>
    </location>
</feature>
<dbReference type="EMBL" id="HBGV01017749">
    <property type="protein sequence ID" value="CAD9514262.1"/>
    <property type="molecule type" value="Transcribed_RNA"/>
</dbReference>
<gene>
    <name evidence="2" type="ORF">HTAM1171_LOCUS10944</name>
</gene>
<reference evidence="2" key="1">
    <citation type="submission" date="2021-01" db="EMBL/GenBank/DDBJ databases">
        <authorList>
            <person name="Corre E."/>
            <person name="Pelletier E."/>
            <person name="Niang G."/>
            <person name="Scheremetjew M."/>
            <person name="Finn R."/>
            <person name="Kale V."/>
            <person name="Holt S."/>
            <person name="Cochrane G."/>
            <person name="Meng A."/>
            <person name="Brown T."/>
            <person name="Cohen L."/>
        </authorList>
    </citation>
    <scope>NUCLEOTIDE SEQUENCE</scope>
    <source>
        <strain evidence="2">CCMP826</strain>
    </source>
</reference>
<evidence type="ECO:0000313" key="2">
    <source>
        <dbReference type="EMBL" id="CAD9514262.1"/>
    </source>
</evidence>
<feature type="compositionally biased region" description="Basic and acidic residues" evidence="1">
    <location>
        <begin position="62"/>
        <end position="72"/>
    </location>
</feature>
<name>A0A7S2N1L2_9STRA</name>
<feature type="compositionally biased region" description="Polar residues" evidence="1">
    <location>
        <begin position="1"/>
        <end position="20"/>
    </location>
</feature>
<dbReference type="AlphaFoldDB" id="A0A7S2N1L2"/>
<feature type="region of interest" description="Disordered" evidence="1">
    <location>
        <begin position="1"/>
        <end position="79"/>
    </location>
</feature>